<dbReference type="GO" id="GO:0019905">
    <property type="term" value="F:syntaxin binding"/>
    <property type="evidence" value="ECO:0007669"/>
    <property type="project" value="TreeGrafter"/>
</dbReference>
<feature type="compositionally biased region" description="Low complexity" evidence="5">
    <location>
        <begin position="607"/>
        <end position="619"/>
    </location>
</feature>
<comment type="similarity">
    <text evidence="1">Belongs to the WD repeat L(2)GL family.</text>
</comment>
<evidence type="ECO:0000259" key="6">
    <source>
        <dbReference type="Pfam" id="PF08366"/>
    </source>
</evidence>
<feature type="region of interest" description="Disordered" evidence="5">
    <location>
        <begin position="287"/>
        <end position="312"/>
    </location>
</feature>
<protein>
    <submittedName>
        <fullName evidence="8">Lethal giant larvae homologue 2 domain-containing protein</fullName>
    </submittedName>
</protein>
<dbReference type="PANTHER" id="PTHR10241:SF25">
    <property type="entry name" value="TOMOSYN, ISOFORM C"/>
    <property type="match status" value="1"/>
</dbReference>
<organism evidence="7 8">
    <name type="scientific">Meloidogyne javanica</name>
    <name type="common">Root-knot nematode worm</name>
    <dbReference type="NCBI Taxonomy" id="6303"/>
    <lineage>
        <taxon>Eukaryota</taxon>
        <taxon>Metazoa</taxon>
        <taxon>Ecdysozoa</taxon>
        <taxon>Nematoda</taxon>
        <taxon>Chromadorea</taxon>
        <taxon>Rhabditida</taxon>
        <taxon>Tylenchina</taxon>
        <taxon>Tylenchomorpha</taxon>
        <taxon>Tylenchoidea</taxon>
        <taxon>Meloidogynidae</taxon>
        <taxon>Meloidogyninae</taxon>
        <taxon>Meloidogyne</taxon>
        <taxon>Meloidogyne incognita group</taxon>
    </lineage>
</organism>
<dbReference type="Gene3D" id="1.20.5.110">
    <property type="match status" value="1"/>
</dbReference>
<dbReference type="GO" id="GO:0006887">
    <property type="term" value="P:exocytosis"/>
    <property type="evidence" value="ECO:0007669"/>
    <property type="project" value="UniProtKB-KW"/>
</dbReference>
<reference evidence="8" key="1">
    <citation type="submission" date="2022-11" db="UniProtKB">
        <authorList>
            <consortium name="WormBaseParasite"/>
        </authorList>
    </citation>
    <scope>IDENTIFICATION</scope>
</reference>
<feature type="compositionally biased region" description="Pro residues" evidence="5">
    <location>
        <begin position="579"/>
        <end position="588"/>
    </location>
</feature>
<dbReference type="InterPro" id="IPR000664">
    <property type="entry name" value="Lethal2_giant"/>
</dbReference>
<dbReference type="GO" id="GO:0006893">
    <property type="term" value="P:Golgi to plasma membrane transport"/>
    <property type="evidence" value="ECO:0007669"/>
    <property type="project" value="TreeGrafter"/>
</dbReference>
<dbReference type="InterPro" id="IPR013577">
    <property type="entry name" value="LLGL2"/>
</dbReference>
<dbReference type="Pfam" id="PF08366">
    <property type="entry name" value="LLGL"/>
    <property type="match status" value="1"/>
</dbReference>
<keyword evidence="7" id="KW-1185">Reference proteome</keyword>
<dbReference type="PANTHER" id="PTHR10241">
    <property type="entry name" value="LETHAL 2 GIANT LARVAE PROTEIN"/>
    <property type="match status" value="1"/>
</dbReference>
<evidence type="ECO:0000313" key="7">
    <source>
        <dbReference type="Proteomes" id="UP000887561"/>
    </source>
</evidence>
<dbReference type="InterPro" id="IPR036322">
    <property type="entry name" value="WD40_repeat_dom_sf"/>
</dbReference>
<feature type="compositionally biased region" description="Low complexity" evidence="5">
    <location>
        <begin position="973"/>
        <end position="993"/>
    </location>
</feature>
<dbReference type="GO" id="GO:0005886">
    <property type="term" value="C:plasma membrane"/>
    <property type="evidence" value="ECO:0007669"/>
    <property type="project" value="TreeGrafter"/>
</dbReference>
<feature type="region of interest" description="Disordered" evidence="5">
    <location>
        <begin position="716"/>
        <end position="751"/>
    </location>
</feature>
<sequence>MERARRRLASAIDGLRAQFTDADSQEGPSSSSEGAASTIAKIHSMVRERLEDSDCRLSKIIRHGFPDGPRCMAFDPVQKLCAIGAARGCVRLLGQAGVEHFLQHGSDEPVTHIQFLVNEGGLITALGDDTLHLWNYRQRTPEIVHSLKMSKESITTIYLPFQSKWLMVGTEKGNIYFISLGNFELSTQIIYWNKAVDMNCRTHPGYVKTLQSCPTEPSKILIGFEKGHVVLWNILTKTAEHFAAATELSPVTAFCWNSDGRQFMCGHQNGSLSIWNIKKPRELIHKTTPHSPIASSGGGSSPSSSGGASATLPSQHFSCKPITQLSWNTNTDGEQLIIFAGGMPMDEGALPSLTVLRAKGSLTVLEMDHAIVEMVPLNNSPHASVAQHPHTIAVLLKNDLLVVDIQAQGYPCFEVPHPMDLHESPVTLLNDRQWPFSGGVGRECATGHQEMLLTGHEDGSIKFWQASSEQLQVMYKLKTGRHFEKNIPSHYSHSTARGTAAAINKRKGSGAVDNIRLKQKNIAPSHAVFNAEMCLDSRLLIVASRSGQITLFRFSKTDCCQEIAVINLPQLCRSTAQIPSPPSCPPSPSNLKDEEKQPQNAKKKWNQQSGSSSDAQQSSRGELKRQGAASESQQHQRPSRNSSSHSTDTSICSQQLAEITPLKVRGGALRRPAGYQPELVCQIPWINGNNPERVTALAFNSAYGLLAIGTCHQFSTQTPPTSVPLPKSPGPLSRGNTTESTGGSGIENNTEKSTNRFLLGTKLQRPQLLKASTFNASAACDETGLENSTQQQQESTFINCDIKPCIDSQVPSTSSSTESLDKCTNQKYLEEFVSSLQFINCCAKKGVTKFDPCLWIGTSMGSALAFQLQLPSNRISSNVVVAPSGSIVRLSKSTNGKSSKLLCIDFMDRDFRLLAAPSENSTNKNAKIETNSLNSNQVQENKNDESSNSPNDLQSSLPSNKASKERVLTKTIQSSVVPSSTSTQSEMETQQTLTSNAVKEEEFLQMAIFVTSYEVCAVALPSYHRVFQRSFSDSEQQQYPLICASTTHISGQPALLALNVTGSIIVMSLPSFKQLLNCSLMPLSSNIIEDRICQRFAFSEHGCGMNLVSNSEVQKFTVSAEIASQVAECMGELFVPCDMPEPPKVHSFLRGVVNSLAAVTGVAGNVCSQMEEMDALLSEKPTSTTAPNQVRGITRPLLTPQQQQLSIIETGTSRSVTAGQAAREAMQNLSERSERLNAVSDATEKLKHNAMNIQSRSAKLLDKYEKKKWYQL</sequence>
<dbReference type="AlphaFoldDB" id="A0A915M6C2"/>
<dbReference type="Gene3D" id="2.130.10.10">
    <property type="entry name" value="YVTN repeat-like/Quinoprotein amine dehydrogenase"/>
    <property type="match status" value="2"/>
</dbReference>
<feature type="compositionally biased region" description="Polar residues" evidence="5">
    <location>
        <begin position="922"/>
        <end position="961"/>
    </location>
</feature>
<name>A0A915M6C2_MELJA</name>
<feature type="compositionally biased region" description="Polar residues" evidence="5">
    <location>
        <begin position="734"/>
        <end position="748"/>
    </location>
</feature>
<accession>A0A915M6C2</accession>
<feature type="compositionally biased region" description="Low complexity" evidence="5">
    <location>
        <begin position="632"/>
        <end position="654"/>
    </location>
</feature>
<evidence type="ECO:0000256" key="4">
    <source>
        <dbReference type="ARBA" id="ARBA00022737"/>
    </source>
</evidence>
<feature type="domain" description="Lethal giant larvae homologue 2" evidence="6">
    <location>
        <begin position="315"/>
        <end position="411"/>
    </location>
</feature>
<evidence type="ECO:0000256" key="3">
    <source>
        <dbReference type="ARBA" id="ARBA00022574"/>
    </source>
</evidence>
<evidence type="ECO:0000256" key="2">
    <source>
        <dbReference type="ARBA" id="ARBA00022483"/>
    </source>
</evidence>
<feature type="region of interest" description="Disordered" evidence="5">
    <location>
        <begin position="922"/>
        <end position="993"/>
    </location>
</feature>
<keyword evidence="2" id="KW-0268">Exocytosis</keyword>
<dbReference type="SUPFAM" id="SSF50978">
    <property type="entry name" value="WD40 repeat-like"/>
    <property type="match status" value="1"/>
</dbReference>
<evidence type="ECO:0000313" key="8">
    <source>
        <dbReference type="WBParaSite" id="scaffold337_cov226.g825"/>
    </source>
</evidence>
<proteinExistence type="inferred from homology"/>
<keyword evidence="4" id="KW-0677">Repeat</keyword>
<evidence type="ECO:0000256" key="5">
    <source>
        <dbReference type="SAM" id="MobiDB-lite"/>
    </source>
</evidence>
<dbReference type="InterPro" id="IPR001680">
    <property type="entry name" value="WD40_rpt"/>
</dbReference>
<dbReference type="InterPro" id="IPR015943">
    <property type="entry name" value="WD40/YVTN_repeat-like_dom_sf"/>
</dbReference>
<dbReference type="Pfam" id="PF00400">
    <property type="entry name" value="WD40"/>
    <property type="match status" value="1"/>
</dbReference>
<keyword evidence="3" id="KW-0853">WD repeat</keyword>
<dbReference type="Proteomes" id="UP000887561">
    <property type="component" value="Unplaced"/>
</dbReference>
<evidence type="ECO:0000256" key="1">
    <source>
        <dbReference type="ARBA" id="ARBA00008070"/>
    </source>
</evidence>
<feature type="compositionally biased region" description="Low complexity" evidence="5">
    <location>
        <begin position="291"/>
        <end position="312"/>
    </location>
</feature>
<dbReference type="GO" id="GO:0005096">
    <property type="term" value="F:GTPase activator activity"/>
    <property type="evidence" value="ECO:0007669"/>
    <property type="project" value="TreeGrafter"/>
</dbReference>
<dbReference type="PRINTS" id="PR00962">
    <property type="entry name" value="LETHAL2GIANT"/>
</dbReference>
<dbReference type="GO" id="GO:0045159">
    <property type="term" value="F:myosin II binding"/>
    <property type="evidence" value="ECO:0007669"/>
    <property type="project" value="TreeGrafter"/>
</dbReference>
<dbReference type="CDD" id="cd15873">
    <property type="entry name" value="R-SNARE_STXBP5_6"/>
    <property type="match status" value="1"/>
</dbReference>
<feature type="region of interest" description="Disordered" evidence="5">
    <location>
        <begin position="576"/>
        <end position="654"/>
    </location>
</feature>
<dbReference type="GO" id="GO:0031201">
    <property type="term" value="C:SNARE complex"/>
    <property type="evidence" value="ECO:0007669"/>
    <property type="project" value="TreeGrafter"/>
</dbReference>
<dbReference type="SMART" id="SM00320">
    <property type="entry name" value="WD40"/>
    <property type="match status" value="7"/>
</dbReference>
<dbReference type="WBParaSite" id="scaffold337_cov226.g825">
    <property type="protein sequence ID" value="scaffold337_cov226.g825"/>
    <property type="gene ID" value="scaffold337_cov226.g825"/>
</dbReference>